<dbReference type="Proteomes" id="UP000515679">
    <property type="component" value="Chromosome"/>
</dbReference>
<accession>A0A7G5C5G7</accession>
<dbReference type="RefSeq" id="WP_182300686.1">
    <property type="nucleotide sequence ID" value="NZ_CP041969.1"/>
</dbReference>
<dbReference type="EMBL" id="CP041969">
    <property type="protein sequence ID" value="QMV44451.1"/>
    <property type="molecule type" value="Genomic_DNA"/>
</dbReference>
<protein>
    <submittedName>
        <fullName evidence="1">Uncharacterized protein</fullName>
    </submittedName>
</protein>
<reference evidence="1 2" key="1">
    <citation type="submission" date="2019-07" db="EMBL/GenBank/DDBJ databases">
        <authorList>
            <person name="Kim J.K."/>
            <person name="Cheong H.-M."/>
            <person name="Choi Y."/>
            <person name="Hwang K.J."/>
            <person name="Lee S."/>
            <person name="Choi C."/>
        </authorList>
    </citation>
    <scope>NUCLEOTIDE SEQUENCE [LARGE SCALE GENOMIC DNA]</scope>
    <source>
        <strain evidence="1 2">KS 22</strain>
    </source>
</reference>
<name>A0A7G5C5G7_9BACL</name>
<evidence type="ECO:0000313" key="2">
    <source>
        <dbReference type="Proteomes" id="UP000515679"/>
    </source>
</evidence>
<dbReference type="Gene3D" id="3.70.10.10">
    <property type="match status" value="1"/>
</dbReference>
<evidence type="ECO:0000313" key="1">
    <source>
        <dbReference type="EMBL" id="QMV44451.1"/>
    </source>
</evidence>
<organism evidence="1 2">
    <name type="scientific">Cohnella cholangitidis</name>
    <dbReference type="NCBI Taxonomy" id="2598458"/>
    <lineage>
        <taxon>Bacteria</taxon>
        <taxon>Bacillati</taxon>
        <taxon>Bacillota</taxon>
        <taxon>Bacilli</taxon>
        <taxon>Bacillales</taxon>
        <taxon>Paenibacillaceae</taxon>
        <taxon>Cohnella</taxon>
    </lineage>
</organism>
<proteinExistence type="predicted"/>
<dbReference type="KEGG" id="cchl:FPL14_27250"/>
<dbReference type="AlphaFoldDB" id="A0A7G5C5G7"/>
<sequence length="203" mass="22125">MNKQQIIAKYAKLFATKEGGGTPILEGIHYGADGTAVVTDRHRLLRIRGAHSFPQPVTMHAKRGTPIEGTYPDTTKIVPTTFESEVTLGRGTEMETALKSAKTIAAAANTIDKKIPVAKLFGQNGTAHLYIKSDSFDFKAFFGNTPNLKPIDMRSFNANYFVTALEVFADAGIDVTIKLHKPLHPIVLSGGDIDVLILPYRVN</sequence>
<gene>
    <name evidence="1" type="ORF">FPL14_27250</name>
</gene>
<keyword evidence="2" id="KW-1185">Reference proteome</keyword>